<dbReference type="Proteomes" id="UP001054902">
    <property type="component" value="Unassembled WGS sequence"/>
</dbReference>
<protein>
    <recommendedName>
        <fullName evidence="3">Ankyrin repeat protein</fullName>
    </recommendedName>
</protein>
<accession>A0AAD3CKB6</accession>
<organism evidence="1 2">
    <name type="scientific">Chaetoceros tenuissimus</name>
    <dbReference type="NCBI Taxonomy" id="426638"/>
    <lineage>
        <taxon>Eukaryota</taxon>
        <taxon>Sar</taxon>
        <taxon>Stramenopiles</taxon>
        <taxon>Ochrophyta</taxon>
        <taxon>Bacillariophyta</taxon>
        <taxon>Coscinodiscophyceae</taxon>
        <taxon>Chaetocerotophycidae</taxon>
        <taxon>Chaetocerotales</taxon>
        <taxon>Chaetocerotaceae</taxon>
        <taxon>Chaetoceros</taxon>
    </lineage>
</organism>
<name>A0AAD3CKB6_9STRA</name>
<dbReference type="SUPFAM" id="SSF140860">
    <property type="entry name" value="Pseudo ankyrin repeat-like"/>
    <property type="match status" value="1"/>
</dbReference>
<gene>
    <name evidence="1" type="ORF">CTEN210_04107</name>
</gene>
<evidence type="ECO:0008006" key="3">
    <source>
        <dbReference type="Google" id="ProtNLM"/>
    </source>
</evidence>
<dbReference type="EMBL" id="BLLK01000023">
    <property type="protein sequence ID" value="GFH47632.1"/>
    <property type="molecule type" value="Genomic_DNA"/>
</dbReference>
<keyword evidence="2" id="KW-1185">Reference proteome</keyword>
<evidence type="ECO:0000313" key="2">
    <source>
        <dbReference type="Proteomes" id="UP001054902"/>
    </source>
</evidence>
<evidence type="ECO:0000313" key="1">
    <source>
        <dbReference type="EMBL" id="GFH47632.1"/>
    </source>
</evidence>
<comment type="caution">
    <text evidence="1">The sequence shown here is derived from an EMBL/GenBank/DDBJ whole genome shotgun (WGS) entry which is preliminary data.</text>
</comment>
<dbReference type="AlphaFoldDB" id="A0AAD3CKB6"/>
<sequence>MNPVVARAIDGEICHQAIFHKANDGIVEKLKLLLNYGYEWDDQTFTQAAKRGRLRVMQWLRYMGCPIYADTCVAAVEYGSMEMLKYAYEVVGCALSKEAYAYCFSDKGLQHRRDIPTTVRDSHRELLKYLEKNDCPKPDKSDWRIFY</sequence>
<reference evidence="1 2" key="1">
    <citation type="journal article" date="2021" name="Sci. Rep.">
        <title>The genome of the diatom Chaetoceros tenuissimus carries an ancient integrated fragment of an extant virus.</title>
        <authorList>
            <person name="Hongo Y."/>
            <person name="Kimura K."/>
            <person name="Takaki Y."/>
            <person name="Yoshida Y."/>
            <person name="Baba S."/>
            <person name="Kobayashi G."/>
            <person name="Nagasaki K."/>
            <person name="Hano T."/>
            <person name="Tomaru Y."/>
        </authorList>
    </citation>
    <scope>NUCLEOTIDE SEQUENCE [LARGE SCALE GENOMIC DNA]</scope>
    <source>
        <strain evidence="1 2">NIES-3715</strain>
    </source>
</reference>
<proteinExistence type="predicted"/>